<dbReference type="AlphaFoldDB" id="A0AA36UJ32"/>
<organism evidence="3 4">
    <name type="scientific">Neisseria macacae ATCC 33926</name>
    <dbReference type="NCBI Taxonomy" id="997348"/>
    <lineage>
        <taxon>Bacteria</taxon>
        <taxon>Pseudomonadati</taxon>
        <taxon>Pseudomonadota</taxon>
        <taxon>Betaproteobacteria</taxon>
        <taxon>Neisseriales</taxon>
        <taxon>Neisseriaceae</taxon>
        <taxon>Neisseria</taxon>
    </lineage>
</organism>
<dbReference type="InterPro" id="IPR050557">
    <property type="entry name" value="RTX_toxin/Mannuronan_C5-epim"/>
</dbReference>
<dbReference type="GO" id="GO:0005576">
    <property type="term" value="C:extracellular region"/>
    <property type="evidence" value="ECO:0007669"/>
    <property type="project" value="UniProtKB-SubCell"/>
</dbReference>
<sequence>MANTLHPLYYNVANNESVVIKGTTRDDVLYGSLGHTVFYGGLGNDVYHSKNASDTIVEYGYEGNDTVYADTDFTLPTHVENLTLTGYGNHYGFGNNSDNTLIGNSGNNRLSGGRGNDTLHGMDGNDLLMGGDDRDYLYGGSGNDVLQGGEGNDLLDGGYGNDTLDGGSGADSMSGGYGDDIYYVDNVNDTVTEWWGEGTDTIYSSVSYTAPTNVENLTLTGYGNNYGFGNNSDNTLIGNSGNNRLSGGRGNDTLHGMDGNDLLMGGDDRDYLYGDSGDDVLQGGEGNDLLDGGYGNDTLDGGSGADSMSGGYGDDIYYVDNVNDSVTEGWFEGTDTIYSSVSYTAPTNVENLALTGSNNIFGIGNYGNNTLTGNSGHNRLSGEDGNDTLYGMSGDDTLSGGNGYDYLNGGDGDDYIAGGLGSDTIVTGTGRDTVAFTASDIRDGSTDRLTDFNPYMDKLDLSAMRSLLSGNNAKLSWSEMFVSNPSYYDADRSYLVFDSAQQTLAYRAAGASSNTVFAKFDSDQAVWLNASNIIG</sequence>
<evidence type="ECO:0000313" key="4">
    <source>
        <dbReference type="Proteomes" id="UP000004982"/>
    </source>
</evidence>
<evidence type="ECO:0000313" key="3">
    <source>
        <dbReference type="EMBL" id="EGQ76818.1"/>
    </source>
</evidence>
<gene>
    <name evidence="3" type="ORF">HMPREF9418_1594</name>
</gene>
<dbReference type="PRINTS" id="PR00313">
    <property type="entry name" value="CABNDNGRPT"/>
</dbReference>
<dbReference type="Gene3D" id="2.150.10.10">
    <property type="entry name" value="Serralysin-like metalloprotease, C-terminal"/>
    <property type="match status" value="5"/>
</dbReference>
<evidence type="ECO:0000256" key="1">
    <source>
        <dbReference type="ARBA" id="ARBA00004613"/>
    </source>
</evidence>
<dbReference type="RefSeq" id="WP_003778416.1">
    <property type="nucleotide sequence ID" value="NZ_CP094241.1"/>
</dbReference>
<name>A0AA36UJ32_9NEIS</name>
<comment type="caution">
    <text evidence="3">The sequence shown here is derived from an EMBL/GenBank/DDBJ whole genome shotgun (WGS) entry which is preliminary data.</text>
</comment>
<dbReference type="InterPro" id="IPR011049">
    <property type="entry name" value="Serralysin-like_metalloprot_C"/>
</dbReference>
<reference evidence="3 4" key="1">
    <citation type="submission" date="2011-05" db="EMBL/GenBank/DDBJ databases">
        <authorList>
            <person name="Muzny D."/>
            <person name="Qin X."/>
            <person name="Deng J."/>
            <person name="Jiang H."/>
            <person name="Liu Y."/>
            <person name="Qu J."/>
            <person name="Song X.-Z."/>
            <person name="Zhang L."/>
            <person name="Thornton R."/>
            <person name="Coyle M."/>
            <person name="Francisco L."/>
            <person name="Jackson L."/>
            <person name="Javaid M."/>
            <person name="Korchina V."/>
            <person name="Kovar C."/>
            <person name="Mata R."/>
            <person name="Mathew T."/>
            <person name="Ngo R."/>
            <person name="Nguyen L."/>
            <person name="Nguyen N."/>
            <person name="Okwuonu G."/>
            <person name="Ongeri F."/>
            <person name="Pham C."/>
            <person name="Simmons D."/>
            <person name="Wilczek-Boney K."/>
            <person name="Hale W."/>
            <person name="Jakkamsetti A."/>
            <person name="Pham P."/>
            <person name="Ruth R."/>
            <person name="San Lucas F."/>
            <person name="Warren J."/>
            <person name="Zhang J."/>
            <person name="Zhao Z."/>
            <person name="Zhou C."/>
            <person name="Zhu D."/>
            <person name="Lee S."/>
            <person name="Bess C."/>
            <person name="Blankenburg K."/>
            <person name="Forbes L."/>
            <person name="Fu Q."/>
            <person name="Gubbala S."/>
            <person name="Hirani K."/>
            <person name="Jayaseelan J.C."/>
            <person name="Lara F."/>
            <person name="Munidasa M."/>
            <person name="Palculict T."/>
            <person name="Patil S."/>
            <person name="Pu L.-L."/>
            <person name="Saada N."/>
            <person name="Tang L."/>
            <person name="Weissenberger G."/>
            <person name="Zhu Y."/>
            <person name="Hemphill L."/>
            <person name="Shang Y."/>
            <person name="Youmans B."/>
            <person name="Ayvaz T."/>
            <person name="Ross M."/>
            <person name="Santibanez J."/>
            <person name="Aqrawi P."/>
            <person name="Gross S."/>
            <person name="Joshi V."/>
            <person name="Fowler G."/>
            <person name="Nazareth L."/>
            <person name="Reid J."/>
            <person name="Worley K."/>
            <person name="Petrosino J."/>
            <person name="Highlander S."/>
            <person name="Gibbs R."/>
        </authorList>
    </citation>
    <scope>NUCLEOTIDE SEQUENCE [LARGE SCALE GENOMIC DNA]</scope>
    <source>
        <strain evidence="3 4">ATCC 33926</strain>
    </source>
</reference>
<dbReference type="PROSITE" id="PS00330">
    <property type="entry name" value="HEMOLYSIN_CALCIUM"/>
    <property type="match status" value="9"/>
</dbReference>
<dbReference type="SUPFAM" id="SSF51120">
    <property type="entry name" value="beta-Roll"/>
    <property type="match status" value="3"/>
</dbReference>
<dbReference type="InterPro" id="IPR018511">
    <property type="entry name" value="Hemolysin-typ_Ca-bd_CS"/>
</dbReference>
<dbReference type="EMBL" id="AFQE01000077">
    <property type="protein sequence ID" value="EGQ76818.1"/>
    <property type="molecule type" value="Genomic_DNA"/>
</dbReference>
<dbReference type="Proteomes" id="UP000004982">
    <property type="component" value="Unassembled WGS sequence"/>
</dbReference>
<dbReference type="InterPro" id="IPR001343">
    <property type="entry name" value="Hemolysn_Ca-bd"/>
</dbReference>
<dbReference type="GO" id="GO:0005509">
    <property type="term" value="F:calcium ion binding"/>
    <property type="evidence" value="ECO:0007669"/>
    <property type="project" value="InterPro"/>
</dbReference>
<accession>A0AA36UJ32</accession>
<dbReference type="PANTHER" id="PTHR38340:SF1">
    <property type="entry name" value="S-LAYER PROTEIN"/>
    <property type="match status" value="1"/>
</dbReference>
<protein>
    <submittedName>
        <fullName evidence="3">Uncharacterized protein</fullName>
    </submittedName>
</protein>
<proteinExistence type="predicted"/>
<dbReference type="PANTHER" id="PTHR38340">
    <property type="entry name" value="S-LAYER PROTEIN"/>
    <property type="match status" value="1"/>
</dbReference>
<evidence type="ECO:0000256" key="2">
    <source>
        <dbReference type="ARBA" id="ARBA00022525"/>
    </source>
</evidence>
<keyword evidence="2" id="KW-0964">Secreted</keyword>
<comment type="subcellular location">
    <subcellularLocation>
        <location evidence="1">Secreted</location>
    </subcellularLocation>
</comment>
<dbReference type="Pfam" id="PF00353">
    <property type="entry name" value="HemolysinCabind"/>
    <property type="match status" value="8"/>
</dbReference>